<evidence type="ECO:0000256" key="3">
    <source>
        <dbReference type="ARBA" id="ARBA00014974"/>
    </source>
</evidence>
<dbReference type="GO" id="GO:0045127">
    <property type="term" value="F:N-acetylglucosamine kinase activity"/>
    <property type="evidence" value="ECO:0007669"/>
    <property type="project" value="UniProtKB-EC"/>
</dbReference>
<accession>A0AAF0JCX0</accession>
<dbReference type="InterPro" id="IPR002731">
    <property type="entry name" value="ATPase_BadF"/>
</dbReference>
<reference evidence="6" key="1">
    <citation type="submission" date="2023-02" db="EMBL/GenBank/DDBJ databases">
        <title>Mating type loci evolution in Malassezia.</title>
        <authorList>
            <person name="Coelho M.A."/>
        </authorList>
    </citation>
    <scope>NUCLEOTIDE SEQUENCE</scope>
    <source>
        <strain evidence="6">CBS 14136</strain>
    </source>
</reference>
<organism evidence="6 7">
    <name type="scientific">Malassezia psittaci</name>
    <dbReference type="NCBI Taxonomy" id="1821823"/>
    <lineage>
        <taxon>Eukaryota</taxon>
        <taxon>Fungi</taxon>
        <taxon>Dikarya</taxon>
        <taxon>Basidiomycota</taxon>
        <taxon>Ustilaginomycotina</taxon>
        <taxon>Malasseziomycetes</taxon>
        <taxon>Malasseziales</taxon>
        <taxon>Malasseziaceae</taxon>
        <taxon>Malassezia</taxon>
    </lineage>
</organism>
<proteinExistence type="inferred from homology"/>
<feature type="domain" description="ATPase BadF/BadG/BcrA/BcrD type" evidence="5">
    <location>
        <begin position="10"/>
        <end position="289"/>
    </location>
</feature>
<dbReference type="InterPro" id="IPR052519">
    <property type="entry name" value="Euk-type_GlcNAc_Kinase"/>
</dbReference>
<evidence type="ECO:0000313" key="6">
    <source>
        <dbReference type="EMBL" id="WFD41729.1"/>
    </source>
</evidence>
<keyword evidence="7" id="KW-1185">Reference proteome</keyword>
<dbReference type="SUPFAM" id="SSF53067">
    <property type="entry name" value="Actin-like ATPase domain"/>
    <property type="match status" value="2"/>
</dbReference>
<dbReference type="InterPro" id="IPR043129">
    <property type="entry name" value="ATPase_NBD"/>
</dbReference>
<evidence type="ECO:0000313" key="7">
    <source>
        <dbReference type="Proteomes" id="UP001214628"/>
    </source>
</evidence>
<dbReference type="EC" id="2.7.1.59" evidence="2"/>
<comment type="similarity">
    <text evidence="1">Belongs to the eukaryotic-type N-acetylglucosamine kinase family.</text>
</comment>
<sequence length="318" mass="33889">MLTPRSYLAVDGGGTKTIAVLVNANGEILARGKAGPSNYLKLGVKEWTHTVRLAVENAMGQLAEPPNIARAWVGTAGIETDKHAQEAHDSLCHSLDLSKDCLHVTNDAALLRAGMNGPGIVVIAGTGSVVHGYDTTCRNIKSSIQIGGLGWILGDEGSGFSIGRAAIKKVVSNQASPELCVAVLTHFSLDSREDLLTAMYSVDFCPYHPATLSRTIVSLAFDRQNTEAMDIIRDQLKILASQIMLALDGLPGAHYLVLSGGLATQKAYHTMLLNLLQENGFPSIQTHIIVDAAEHAAEALSKNQMNIATYEVEHAKGD</sequence>
<dbReference type="PANTHER" id="PTHR43190:SF3">
    <property type="entry name" value="N-ACETYL-D-GLUCOSAMINE KINASE"/>
    <property type="match status" value="1"/>
</dbReference>
<protein>
    <recommendedName>
        <fullName evidence="3">N-acetyl-D-glucosamine kinase</fullName>
        <ecNumber evidence="2">2.7.1.59</ecNumber>
    </recommendedName>
    <alternativeName>
        <fullName evidence="4">GlcNAc kinase</fullName>
    </alternativeName>
</protein>
<dbReference type="CDD" id="cd24007">
    <property type="entry name" value="ASKHA_NBD_eukNAGK-like"/>
    <property type="match status" value="1"/>
</dbReference>
<dbReference type="AlphaFoldDB" id="A0AAF0JCX0"/>
<dbReference type="PANTHER" id="PTHR43190">
    <property type="entry name" value="N-ACETYL-D-GLUCOSAMINE KINASE"/>
    <property type="match status" value="1"/>
</dbReference>
<gene>
    <name evidence="6" type="ORF">MPSI1_000365</name>
</gene>
<evidence type="ECO:0000256" key="2">
    <source>
        <dbReference type="ARBA" id="ARBA00012122"/>
    </source>
</evidence>
<evidence type="ECO:0000259" key="5">
    <source>
        <dbReference type="Pfam" id="PF01869"/>
    </source>
</evidence>
<evidence type="ECO:0000256" key="4">
    <source>
        <dbReference type="ARBA" id="ARBA00031123"/>
    </source>
</evidence>
<dbReference type="Proteomes" id="UP001214628">
    <property type="component" value="Chromosome 1"/>
</dbReference>
<dbReference type="EMBL" id="CP118375">
    <property type="protein sequence ID" value="WFD41729.1"/>
    <property type="molecule type" value="Genomic_DNA"/>
</dbReference>
<dbReference type="Pfam" id="PF01869">
    <property type="entry name" value="BcrAD_BadFG"/>
    <property type="match status" value="1"/>
</dbReference>
<evidence type="ECO:0000256" key="1">
    <source>
        <dbReference type="ARBA" id="ARBA00006198"/>
    </source>
</evidence>
<name>A0AAF0JCX0_9BASI</name>
<dbReference type="Gene3D" id="3.30.420.40">
    <property type="match status" value="2"/>
</dbReference>